<protein>
    <submittedName>
        <fullName evidence="2">Uncharacterized hydrophobic domain-containing protein</fullName>
    </submittedName>
</protein>
<keyword evidence="1" id="KW-1133">Transmembrane helix</keyword>
<feature type="transmembrane region" description="Helical" evidence="1">
    <location>
        <begin position="83"/>
        <end position="103"/>
    </location>
</feature>
<dbReference type="EMBL" id="FOVL01000010">
    <property type="protein sequence ID" value="SFN61966.1"/>
    <property type="molecule type" value="Genomic_DNA"/>
</dbReference>
<dbReference type="Pfam" id="PF04087">
    <property type="entry name" value="DUF389"/>
    <property type="match status" value="1"/>
</dbReference>
<feature type="transmembrane region" description="Helical" evidence="1">
    <location>
        <begin position="115"/>
        <end position="135"/>
    </location>
</feature>
<dbReference type="PANTHER" id="PTHR20992">
    <property type="entry name" value="AT15442P-RELATED"/>
    <property type="match status" value="1"/>
</dbReference>
<dbReference type="AlphaFoldDB" id="A0A1I5AHI8"/>
<dbReference type="PANTHER" id="PTHR20992:SF9">
    <property type="entry name" value="AT15442P-RELATED"/>
    <property type="match status" value="1"/>
</dbReference>
<feature type="transmembrane region" description="Helical" evidence="1">
    <location>
        <begin position="250"/>
        <end position="272"/>
    </location>
</feature>
<feature type="transmembrane region" description="Helical" evidence="1">
    <location>
        <begin position="147"/>
        <end position="169"/>
    </location>
</feature>
<evidence type="ECO:0000256" key="1">
    <source>
        <dbReference type="SAM" id="Phobius"/>
    </source>
</evidence>
<dbReference type="Proteomes" id="UP000199153">
    <property type="component" value="Unassembled WGS sequence"/>
</dbReference>
<proteinExistence type="predicted"/>
<sequence>MDNNQPGNDKAHVTELRKNAHGFFENLKIFIRDLLEIRDDTDRESTVEAVKKDISFKGHNAWILIFSIFVASVGLNVSSTAVVIGAMLISPLMGPIVGVGMSVAINDVITLRKSFVNLGVMVGLSVLTAYIYFLISPVKEETPELIARTYPTILDVLVAIFGGLALIVAKTKKGTIASVILGVAIATALMPPLCTVGYGLAIANWSYAGGALYLFSINAVFIALSTFVVTKLLGFPLVKYANSRKRRRTAQIASTIAIIVMIPSVILFVNLLQKQLFESKSREFINEVVRYSGAETIKFTQDYQEKTIDVYLIGQRVPQGTIETWKEQMGSVEALKESELIVHQGERGGDINELSSQVRSGILEDLYVRNQEIIEDKDARIVLLENELSKFRGDNFSFPDLSKEIRINYSEIQELGYSNLISTNFDKTDTIPTFTVTWDPGISAAKRNQEKEKFESWLKVRLKLDTLAVKTVN</sequence>
<name>A0A1I5AHI8_9FLAO</name>
<keyword evidence="1" id="KW-0812">Transmembrane</keyword>
<gene>
    <name evidence="2" type="ORF">SAMN05660413_01897</name>
</gene>
<keyword evidence="3" id="KW-1185">Reference proteome</keyword>
<dbReference type="OrthoDB" id="9790659at2"/>
<reference evidence="2 3" key="1">
    <citation type="submission" date="2016-10" db="EMBL/GenBank/DDBJ databases">
        <authorList>
            <person name="de Groot N.N."/>
        </authorList>
    </citation>
    <scope>NUCLEOTIDE SEQUENCE [LARGE SCALE GENOMIC DNA]</scope>
    <source>
        <strain evidence="2 3">DSM 17794</strain>
    </source>
</reference>
<organism evidence="2 3">
    <name type="scientific">Salegentibacter flavus</name>
    <dbReference type="NCBI Taxonomy" id="287099"/>
    <lineage>
        <taxon>Bacteria</taxon>
        <taxon>Pseudomonadati</taxon>
        <taxon>Bacteroidota</taxon>
        <taxon>Flavobacteriia</taxon>
        <taxon>Flavobacteriales</taxon>
        <taxon>Flavobacteriaceae</taxon>
        <taxon>Salegentibacter</taxon>
    </lineage>
</organism>
<keyword evidence="1" id="KW-0472">Membrane</keyword>
<evidence type="ECO:0000313" key="2">
    <source>
        <dbReference type="EMBL" id="SFN61966.1"/>
    </source>
</evidence>
<feature type="transmembrane region" description="Helical" evidence="1">
    <location>
        <begin position="61"/>
        <end position="77"/>
    </location>
</feature>
<feature type="transmembrane region" description="Helical" evidence="1">
    <location>
        <begin position="176"/>
        <end position="200"/>
    </location>
</feature>
<dbReference type="STRING" id="287099.SAMN05660413_01897"/>
<dbReference type="RefSeq" id="WP_093408786.1">
    <property type="nucleotide sequence ID" value="NZ_FOVL01000010.1"/>
</dbReference>
<feature type="transmembrane region" description="Helical" evidence="1">
    <location>
        <begin position="212"/>
        <end position="238"/>
    </location>
</feature>
<evidence type="ECO:0000313" key="3">
    <source>
        <dbReference type="Proteomes" id="UP000199153"/>
    </source>
</evidence>
<accession>A0A1I5AHI8</accession>
<dbReference type="InterPro" id="IPR005240">
    <property type="entry name" value="DUF389"/>
</dbReference>